<dbReference type="GO" id="GO:0003712">
    <property type="term" value="F:transcription coregulator activity"/>
    <property type="evidence" value="ECO:0007669"/>
    <property type="project" value="InterPro"/>
</dbReference>
<keyword evidence="3 7" id="KW-0805">Transcription regulation</keyword>
<comment type="caution">
    <text evidence="10">The sequence shown here is derived from an EMBL/GenBank/DDBJ whole genome shotgun (WGS) entry which is preliminary data.</text>
</comment>
<dbReference type="EMBL" id="JAULSW010000004">
    <property type="protein sequence ID" value="KAK3385003.1"/>
    <property type="molecule type" value="Genomic_DNA"/>
</dbReference>
<evidence type="ECO:0000256" key="8">
    <source>
        <dbReference type="SAM" id="Coils"/>
    </source>
</evidence>
<protein>
    <recommendedName>
        <fullName evidence="7">Mediator of RNA polymerase II transcription subunit 9</fullName>
    </recommendedName>
    <alternativeName>
        <fullName evidence="7">Mediator complex subunit 9</fullName>
    </alternativeName>
</protein>
<comment type="subunit">
    <text evidence="7">Component of the Mediator complex.</text>
</comment>
<evidence type="ECO:0000256" key="4">
    <source>
        <dbReference type="ARBA" id="ARBA00023159"/>
    </source>
</evidence>
<dbReference type="AlphaFoldDB" id="A0AAE0NP03"/>
<keyword evidence="4 7" id="KW-0010">Activator</keyword>
<evidence type="ECO:0000256" key="7">
    <source>
        <dbReference type="RuleBase" id="RU364145"/>
    </source>
</evidence>
<reference evidence="10" key="2">
    <citation type="submission" date="2023-06" db="EMBL/GenBank/DDBJ databases">
        <authorList>
            <consortium name="Lawrence Berkeley National Laboratory"/>
            <person name="Haridas S."/>
            <person name="Hensen N."/>
            <person name="Bonometti L."/>
            <person name="Westerberg I."/>
            <person name="Brannstrom I.O."/>
            <person name="Guillou S."/>
            <person name="Cros-Aarteil S."/>
            <person name="Calhoun S."/>
            <person name="Kuo A."/>
            <person name="Mondo S."/>
            <person name="Pangilinan J."/>
            <person name="Riley R."/>
            <person name="LaButti K."/>
            <person name="Andreopoulos B."/>
            <person name="Lipzen A."/>
            <person name="Chen C."/>
            <person name="Yanf M."/>
            <person name="Daum C."/>
            <person name="Ng V."/>
            <person name="Clum A."/>
            <person name="Steindorff A."/>
            <person name="Ohm R."/>
            <person name="Martin F."/>
            <person name="Silar P."/>
            <person name="Natvig D."/>
            <person name="Lalanne C."/>
            <person name="Gautier V."/>
            <person name="Ament-velasquez S.L."/>
            <person name="Kruys A."/>
            <person name="Hutchinson M.I."/>
            <person name="Powell A.J."/>
            <person name="Barry K."/>
            <person name="Miller A.N."/>
            <person name="Grigoriev I.V."/>
            <person name="Debuchy R."/>
            <person name="Gladieux P."/>
            <person name="Thoren M.H."/>
            <person name="Johannesson H."/>
        </authorList>
    </citation>
    <scope>NUCLEOTIDE SEQUENCE</scope>
    <source>
        <strain evidence="10">CBS 232.78</strain>
    </source>
</reference>
<evidence type="ECO:0000256" key="1">
    <source>
        <dbReference type="ARBA" id="ARBA00004123"/>
    </source>
</evidence>
<dbReference type="Proteomes" id="UP001285441">
    <property type="component" value="Unassembled WGS sequence"/>
</dbReference>
<comment type="function">
    <text evidence="7">Component of the Mediator complex, a coactivator involved in the regulated transcription of nearly all RNA polymerase II-dependent genes. Mediator functions as a bridge to convey information from gene-specific regulatory proteins to the basal RNA polymerase II transcription machinery. Mediator is recruited to promoters by direct interactions with regulatory proteins and serves as a scaffold for the assembly of a functional preinitiation complex with RNA polymerase II and the general transcription factors.</text>
</comment>
<dbReference type="GO" id="GO:0016592">
    <property type="term" value="C:mediator complex"/>
    <property type="evidence" value="ECO:0007669"/>
    <property type="project" value="InterPro"/>
</dbReference>
<dbReference type="GO" id="GO:0006357">
    <property type="term" value="P:regulation of transcription by RNA polymerase II"/>
    <property type="evidence" value="ECO:0007669"/>
    <property type="project" value="InterPro"/>
</dbReference>
<keyword evidence="11" id="KW-1185">Reference proteome</keyword>
<evidence type="ECO:0000256" key="3">
    <source>
        <dbReference type="ARBA" id="ARBA00023015"/>
    </source>
</evidence>
<proteinExistence type="inferred from homology"/>
<sequence>MATHLPEGLSPDSVDTLSELTSIIVKLRSSQASAGGGPGSTPALGNLPGLPNMPGSGATPAAATGGATPSQGGTTIGSTPLPGGGGAGMLSVKELPAATDNLKHKLQRARVAVKSLPDVGRTIAQQEAEIAELEERGRKQVAMLAKIKEEGLQFVCTEQSSRDEGERMVE</sequence>
<feature type="coiled-coil region" evidence="8">
    <location>
        <begin position="116"/>
        <end position="150"/>
    </location>
</feature>
<accession>A0AAE0NP03</accession>
<evidence type="ECO:0000313" key="10">
    <source>
        <dbReference type="EMBL" id="KAK3385003.1"/>
    </source>
</evidence>
<evidence type="ECO:0000256" key="5">
    <source>
        <dbReference type="ARBA" id="ARBA00023163"/>
    </source>
</evidence>
<dbReference type="Pfam" id="PF07544">
    <property type="entry name" value="Med9"/>
    <property type="match status" value="1"/>
</dbReference>
<reference evidence="10" key="1">
    <citation type="journal article" date="2023" name="Mol. Phylogenet. Evol.">
        <title>Genome-scale phylogeny and comparative genomics of the fungal order Sordariales.</title>
        <authorList>
            <person name="Hensen N."/>
            <person name="Bonometti L."/>
            <person name="Westerberg I."/>
            <person name="Brannstrom I.O."/>
            <person name="Guillou S."/>
            <person name="Cros-Aarteil S."/>
            <person name="Calhoun S."/>
            <person name="Haridas S."/>
            <person name="Kuo A."/>
            <person name="Mondo S."/>
            <person name="Pangilinan J."/>
            <person name="Riley R."/>
            <person name="LaButti K."/>
            <person name="Andreopoulos B."/>
            <person name="Lipzen A."/>
            <person name="Chen C."/>
            <person name="Yan M."/>
            <person name="Daum C."/>
            <person name="Ng V."/>
            <person name="Clum A."/>
            <person name="Steindorff A."/>
            <person name="Ohm R.A."/>
            <person name="Martin F."/>
            <person name="Silar P."/>
            <person name="Natvig D.O."/>
            <person name="Lalanne C."/>
            <person name="Gautier V."/>
            <person name="Ament-Velasquez S.L."/>
            <person name="Kruys A."/>
            <person name="Hutchinson M.I."/>
            <person name="Powell A.J."/>
            <person name="Barry K."/>
            <person name="Miller A.N."/>
            <person name="Grigoriev I.V."/>
            <person name="Debuchy R."/>
            <person name="Gladieux P."/>
            <person name="Hiltunen Thoren M."/>
            <person name="Johannesson H."/>
        </authorList>
    </citation>
    <scope>NUCLEOTIDE SEQUENCE</scope>
    <source>
        <strain evidence="10">CBS 232.78</strain>
    </source>
</reference>
<gene>
    <name evidence="7" type="primary">MED9</name>
    <name evidence="10" type="ORF">B0H63DRAFT_176180</name>
</gene>
<comment type="similarity">
    <text evidence="2 7">Belongs to the Mediator complex subunit 9 family.</text>
</comment>
<evidence type="ECO:0000256" key="6">
    <source>
        <dbReference type="ARBA" id="ARBA00023242"/>
    </source>
</evidence>
<keyword evidence="8" id="KW-0175">Coiled coil</keyword>
<dbReference type="InterPro" id="IPR011425">
    <property type="entry name" value="Med9"/>
</dbReference>
<evidence type="ECO:0000256" key="9">
    <source>
        <dbReference type="SAM" id="MobiDB-lite"/>
    </source>
</evidence>
<name>A0AAE0NP03_9PEZI</name>
<evidence type="ECO:0000256" key="2">
    <source>
        <dbReference type="ARBA" id="ARBA00008089"/>
    </source>
</evidence>
<feature type="compositionally biased region" description="Low complexity" evidence="9">
    <location>
        <begin position="54"/>
        <end position="81"/>
    </location>
</feature>
<keyword evidence="5 7" id="KW-0804">Transcription</keyword>
<comment type="subcellular location">
    <subcellularLocation>
        <location evidence="1 7">Nucleus</location>
    </subcellularLocation>
</comment>
<keyword evidence="6 7" id="KW-0539">Nucleus</keyword>
<feature type="region of interest" description="Disordered" evidence="9">
    <location>
        <begin position="29"/>
        <end position="90"/>
    </location>
</feature>
<organism evidence="10 11">
    <name type="scientific">Podospora didyma</name>
    <dbReference type="NCBI Taxonomy" id="330526"/>
    <lineage>
        <taxon>Eukaryota</taxon>
        <taxon>Fungi</taxon>
        <taxon>Dikarya</taxon>
        <taxon>Ascomycota</taxon>
        <taxon>Pezizomycotina</taxon>
        <taxon>Sordariomycetes</taxon>
        <taxon>Sordariomycetidae</taxon>
        <taxon>Sordariales</taxon>
        <taxon>Podosporaceae</taxon>
        <taxon>Podospora</taxon>
    </lineage>
</organism>
<evidence type="ECO:0000313" key="11">
    <source>
        <dbReference type="Proteomes" id="UP001285441"/>
    </source>
</evidence>